<sequence length="84" mass="9087">MLNNRIRLRGKSVANAAADGEIFHLKGSDSVDPNAFASMLARRLGVEVTVIASPNPPPGGVLALVQNIPEGEMDRAQCEFYRYC</sequence>
<gene>
    <name evidence="1" type="ORF">COV33_00235</name>
</gene>
<organism evidence="1 2">
    <name type="scientific">Candidatus Zambryskibacteria bacterium CG10_big_fil_rev_8_21_14_0_10_34_34</name>
    <dbReference type="NCBI Taxonomy" id="1975114"/>
    <lineage>
        <taxon>Bacteria</taxon>
        <taxon>Candidatus Zambryskiibacteriota</taxon>
    </lineage>
</organism>
<comment type="caution">
    <text evidence="1">The sequence shown here is derived from an EMBL/GenBank/DDBJ whole genome shotgun (WGS) entry which is preliminary data.</text>
</comment>
<dbReference type="Proteomes" id="UP000230828">
    <property type="component" value="Unassembled WGS sequence"/>
</dbReference>
<dbReference type="EMBL" id="PCXM01000005">
    <property type="protein sequence ID" value="PIR40339.1"/>
    <property type="molecule type" value="Genomic_DNA"/>
</dbReference>
<evidence type="ECO:0000313" key="1">
    <source>
        <dbReference type="EMBL" id="PIR40339.1"/>
    </source>
</evidence>
<reference evidence="1 2" key="1">
    <citation type="submission" date="2017-09" db="EMBL/GenBank/DDBJ databases">
        <title>Depth-based differentiation of microbial function through sediment-hosted aquifers and enrichment of novel symbionts in the deep terrestrial subsurface.</title>
        <authorList>
            <person name="Probst A.J."/>
            <person name="Ladd B."/>
            <person name="Jarett J.K."/>
            <person name="Geller-Mcgrath D.E."/>
            <person name="Sieber C.M."/>
            <person name="Emerson J.B."/>
            <person name="Anantharaman K."/>
            <person name="Thomas B.C."/>
            <person name="Malmstrom R."/>
            <person name="Stieglmeier M."/>
            <person name="Klingl A."/>
            <person name="Woyke T."/>
            <person name="Ryan C.M."/>
            <person name="Banfield J.F."/>
        </authorList>
    </citation>
    <scope>NUCLEOTIDE SEQUENCE [LARGE SCALE GENOMIC DNA]</scope>
    <source>
        <strain evidence="1">CG10_big_fil_rev_8_21_14_0_10_34_34</strain>
    </source>
</reference>
<proteinExistence type="predicted"/>
<dbReference type="AlphaFoldDB" id="A0A2H0R1E1"/>
<protein>
    <submittedName>
        <fullName evidence="1">Uncharacterized protein</fullName>
    </submittedName>
</protein>
<name>A0A2H0R1E1_9BACT</name>
<accession>A0A2H0R1E1</accession>
<evidence type="ECO:0000313" key="2">
    <source>
        <dbReference type="Proteomes" id="UP000230828"/>
    </source>
</evidence>